<dbReference type="AlphaFoldDB" id="A0A4R0JZR0"/>
<dbReference type="PANTHER" id="PTHR43698">
    <property type="entry name" value="RIBD C-TERMINAL DOMAIN CONTAINING PROTEIN"/>
    <property type="match status" value="1"/>
</dbReference>
<dbReference type="InterPro" id="IPR011051">
    <property type="entry name" value="RmlC_Cupin_sf"/>
</dbReference>
<accession>A0A4R0JZR0</accession>
<proteinExistence type="predicted"/>
<dbReference type="InterPro" id="IPR014710">
    <property type="entry name" value="RmlC-like_jellyroll"/>
</dbReference>
<dbReference type="PANTHER" id="PTHR43698:SF1">
    <property type="entry name" value="BLL4564 PROTEIN"/>
    <property type="match status" value="1"/>
</dbReference>
<dbReference type="EMBL" id="SJKD01000001">
    <property type="protein sequence ID" value="TCC53093.1"/>
    <property type="molecule type" value="Genomic_DNA"/>
</dbReference>
<evidence type="ECO:0000313" key="2">
    <source>
        <dbReference type="EMBL" id="TCC53093.1"/>
    </source>
</evidence>
<organism evidence="2 3">
    <name type="scientific">Kribbella capetownensis</name>
    <dbReference type="NCBI Taxonomy" id="1572659"/>
    <lineage>
        <taxon>Bacteria</taxon>
        <taxon>Bacillati</taxon>
        <taxon>Actinomycetota</taxon>
        <taxon>Actinomycetes</taxon>
        <taxon>Propionibacteriales</taxon>
        <taxon>Kribbellaceae</taxon>
        <taxon>Kribbella</taxon>
    </lineage>
</organism>
<gene>
    <name evidence="2" type="ORF">E0H75_05030</name>
</gene>
<keyword evidence="3" id="KW-1185">Reference proteome</keyword>
<dbReference type="Pfam" id="PF07883">
    <property type="entry name" value="Cupin_2"/>
    <property type="match status" value="2"/>
</dbReference>
<feature type="domain" description="Cupin type-2" evidence="1">
    <location>
        <begin position="159"/>
        <end position="209"/>
    </location>
</feature>
<dbReference type="RefSeq" id="WP_131511817.1">
    <property type="nucleotide sequence ID" value="NZ_SJKD01000001.1"/>
</dbReference>
<evidence type="ECO:0000259" key="1">
    <source>
        <dbReference type="Pfam" id="PF07883"/>
    </source>
</evidence>
<dbReference type="CDD" id="cd02233">
    <property type="entry name" value="cupin_HNL-like"/>
    <property type="match status" value="1"/>
</dbReference>
<dbReference type="InterPro" id="IPR013096">
    <property type="entry name" value="Cupin_2"/>
</dbReference>
<protein>
    <submittedName>
        <fullName evidence="2">Cupin domain-containing protein</fullName>
    </submittedName>
</protein>
<evidence type="ECO:0000313" key="3">
    <source>
        <dbReference type="Proteomes" id="UP000293342"/>
    </source>
</evidence>
<reference evidence="2 3" key="1">
    <citation type="submission" date="2019-02" db="EMBL/GenBank/DDBJ databases">
        <title>Kribbella capetownensis sp. nov. and Kribbella speibonae sp. nov., isolated from soil.</title>
        <authorList>
            <person name="Curtis S.M."/>
            <person name="Norton I."/>
            <person name="Everest G.J."/>
            <person name="Meyers P.R."/>
        </authorList>
    </citation>
    <scope>NUCLEOTIDE SEQUENCE [LARGE SCALE GENOMIC DNA]</scope>
    <source>
        <strain evidence="2 3">YM53</strain>
    </source>
</reference>
<sequence>MDIDRPPFPRTVASAAWITGPAWIESVVPPGPAPSTQIDSVTFAPGARTRWHRHEGEQVLVVTAGVGLVQREGGPVEAIRTGDRVRIKPGERHWHGAGTTSSMTHLAIEHLPHEGDCAEFGEEVGMLPGEPEPAPVSRVVVLDQGLPDDLAVRRVEVRRITIEPNGVAGAHVHNGPVFGSIETGSVKYQVGDDDPRILQPGDVFYEPPSDRISHFDAQEQGVTFLAYFPLTAGQDATLDMLDD</sequence>
<dbReference type="Proteomes" id="UP000293342">
    <property type="component" value="Unassembled WGS sequence"/>
</dbReference>
<dbReference type="SUPFAM" id="SSF51182">
    <property type="entry name" value="RmlC-like cupins"/>
    <property type="match status" value="1"/>
</dbReference>
<dbReference type="Gene3D" id="2.60.120.10">
    <property type="entry name" value="Jelly Rolls"/>
    <property type="match status" value="2"/>
</dbReference>
<dbReference type="OrthoDB" id="9802489at2"/>
<name>A0A4R0JZR0_9ACTN</name>
<feature type="domain" description="Cupin type-2" evidence="1">
    <location>
        <begin position="41"/>
        <end position="105"/>
    </location>
</feature>
<dbReference type="InterPro" id="IPR047263">
    <property type="entry name" value="HNL-like_cupin"/>
</dbReference>
<comment type="caution">
    <text evidence="2">The sequence shown here is derived from an EMBL/GenBank/DDBJ whole genome shotgun (WGS) entry which is preliminary data.</text>
</comment>